<organism evidence="2 3">
    <name type="scientific">Blattamonas nauphoetae</name>
    <dbReference type="NCBI Taxonomy" id="2049346"/>
    <lineage>
        <taxon>Eukaryota</taxon>
        <taxon>Metamonada</taxon>
        <taxon>Preaxostyla</taxon>
        <taxon>Oxymonadida</taxon>
        <taxon>Blattamonas</taxon>
    </lineage>
</organism>
<dbReference type="EMBL" id="JARBJD010000218">
    <property type="protein sequence ID" value="KAK2946823.1"/>
    <property type="molecule type" value="Genomic_DNA"/>
</dbReference>
<keyword evidence="3" id="KW-1185">Reference proteome</keyword>
<feature type="transmembrane region" description="Helical" evidence="1">
    <location>
        <begin position="82"/>
        <end position="103"/>
    </location>
</feature>
<comment type="caution">
    <text evidence="2">The sequence shown here is derived from an EMBL/GenBank/DDBJ whole genome shotgun (WGS) entry which is preliminary data.</text>
</comment>
<gene>
    <name evidence="2" type="ORF">BLNAU_18281</name>
</gene>
<keyword evidence="1" id="KW-1133">Transmembrane helix</keyword>
<accession>A0ABQ9X4X7</accession>
<keyword evidence="1" id="KW-0812">Transmembrane</keyword>
<reference evidence="2 3" key="1">
    <citation type="journal article" date="2022" name="bioRxiv">
        <title>Genomics of Preaxostyla Flagellates Illuminates Evolutionary Transitions and the Path Towards Mitochondrial Loss.</title>
        <authorList>
            <person name="Novak L.V.F."/>
            <person name="Treitli S.C."/>
            <person name="Pyrih J."/>
            <person name="Halakuc P."/>
            <person name="Pipaliya S.V."/>
            <person name="Vacek V."/>
            <person name="Brzon O."/>
            <person name="Soukal P."/>
            <person name="Eme L."/>
            <person name="Dacks J.B."/>
            <person name="Karnkowska A."/>
            <person name="Elias M."/>
            <person name="Hampl V."/>
        </authorList>
    </citation>
    <scope>NUCLEOTIDE SEQUENCE [LARGE SCALE GENOMIC DNA]</scope>
    <source>
        <strain evidence="2">NAU3</strain>
        <tissue evidence="2">Gut</tissue>
    </source>
</reference>
<protein>
    <submittedName>
        <fullName evidence="2">Uncharacterized protein</fullName>
    </submittedName>
</protein>
<proteinExistence type="predicted"/>
<evidence type="ECO:0000313" key="3">
    <source>
        <dbReference type="Proteomes" id="UP001281761"/>
    </source>
</evidence>
<feature type="transmembrane region" description="Helical" evidence="1">
    <location>
        <begin position="59"/>
        <end position="75"/>
    </location>
</feature>
<feature type="transmembrane region" description="Helical" evidence="1">
    <location>
        <begin position="109"/>
        <end position="131"/>
    </location>
</feature>
<evidence type="ECO:0000313" key="2">
    <source>
        <dbReference type="EMBL" id="KAK2946823.1"/>
    </source>
</evidence>
<sequence length="223" mass="25780">MHLVQYHLEWMTCSNPDSIWTERNEILMIQYLNQKRHLQHSCLVDQRGHFHPHYLPQTIPQYLTVTCLALSLLLFRHDQRISTAMCADIAVFHLIGMTCSFVGNDKTRLNTIMWIVWALAFLGVSMGVFFLSRTWAFTNPNEATNGPPSIFPHSCHSLRQQPKITRKLPHSQSIRVSNQPQYVETSNFRPQSPVEAVERTTLKESSKMHKYESSAGSHQIFLC</sequence>
<keyword evidence="1" id="KW-0472">Membrane</keyword>
<evidence type="ECO:0000256" key="1">
    <source>
        <dbReference type="SAM" id="Phobius"/>
    </source>
</evidence>
<dbReference type="Proteomes" id="UP001281761">
    <property type="component" value="Unassembled WGS sequence"/>
</dbReference>
<name>A0ABQ9X4X7_9EUKA</name>